<reference evidence="1" key="1">
    <citation type="journal article" date="2021" name="New Phytol.">
        <title>Evolutionary innovations through gain and loss of genes in the ectomycorrhizal Boletales.</title>
        <authorList>
            <person name="Wu G."/>
            <person name="Miyauchi S."/>
            <person name="Morin E."/>
            <person name="Kuo A."/>
            <person name="Drula E."/>
            <person name="Varga T."/>
            <person name="Kohler A."/>
            <person name="Feng B."/>
            <person name="Cao Y."/>
            <person name="Lipzen A."/>
            <person name="Daum C."/>
            <person name="Hundley H."/>
            <person name="Pangilinan J."/>
            <person name="Johnson J."/>
            <person name="Barry K."/>
            <person name="LaButti K."/>
            <person name="Ng V."/>
            <person name="Ahrendt S."/>
            <person name="Min B."/>
            <person name="Choi I.G."/>
            <person name="Park H."/>
            <person name="Plett J.M."/>
            <person name="Magnuson J."/>
            <person name="Spatafora J.W."/>
            <person name="Nagy L.G."/>
            <person name="Henrissat B."/>
            <person name="Grigoriev I.V."/>
            <person name="Yang Z.L."/>
            <person name="Xu J."/>
            <person name="Martin F.M."/>
        </authorList>
    </citation>
    <scope>NUCLEOTIDE SEQUENCE</scope>
    <source>
        <strain evidence="1">KKN 215</strain>
    </source>
</reference>
<comment type="caution">
    <text evidence="1">The sequence shown here is derived from an EMBL/GenBank/DDBJ whole genome shotgun (WGS) entry which is preliminary data.</text>
</comment>
<sequence>MADKIMLVQRPITMYSLGIPGPEKLNSPSTCFGQLVDLLVGQVPDRSTIVVTFLSIYRAAMSYACLEMHVWSMFNLSIGQPLRNMSEFKQLREDFSQICIHFKFLHIDPYAYRSCSLPDSEAATERHKFFRRSKGQFNAFSFASRILGDHPFRFINAIHFQRRSFYNGAAEAAELYGHTPQMMLRHHAYRACNLASPVATVFNCI</sequence>
<accession>A0A8K0UQ46</accession>
<gene>
    <name evidence="1" type="ORF">BXZ70DRAFT_906610</name>
</gene>
<proteinExistence type="predicted"/>
<keyword evidence="2" id="KW-1185">Reference proteome</keyword>
<name>A0A8K0UQ46_9AGAR</name>
<protein>
    <submittedName>
        <fullName evidence="1">Uncharacterized protein</fullName>
    </submittedName>
</protein>
<dbReference type="Proteomes" id="UP000813824">
    <property type="component" value="Unassembled WGS sequence"/>
</dbReference>
<dbReference type="AlphaFoldDB" id="A0A8K0UQ46"/>
<evidence type="ECO:0000313" key="2">
    <source>
        <dbReference type="Proteomes" id="UP000813824"/>
    </source>
</evidence>
<organism evidence="1 2">
    <name type="scientific">Cristinia sonorae</name>
    <dbReference type="NCBI Taxonomy" id="1940300"/>
    <lineage>
        <taxon>Eukaryota</taxon>
        <taxon>Fungi</taxon>
        <taxon>Dikarya</taxon>
        <taxon>Basidiomycota</taxon>
        <taxon>Agaricomycotina</taxon>
        <taxon>Agaricomycetes</taxon>
        <taxon>Agaricomycetidae</taxon>
        <taxon>Agaricales</taxon>
        <taxon>Pleurotineae</taxon>
        <taxon>Stephanosporaceae</taxon>
        <taxon>Cristinia</taxon>
    </lineage>
</organism>
<evidence type="ECO:0000313" key="1">
    <source>
        <dbReference type="EMBL" id="KAH8101483.1"/>
    </source>
</evidence>
<dbReference type="EMBL" id="JAEVFJ010000012">
    <property type="protein sequence ID" value="KAH8101483.1"/>
    <property type="molecule type" value="Genomic_DNA"/>
</dbReference>